<accession>A0ABX7BVV6</accession>
<feature type="transmembrane region" description="Helical" evidence="8">
    <location>
        <begin position="46"/>
        <end position="69"/>
    </location>
</feature>
<proteinExistence type="inferred from homology"/>
<comment type="similarity">
    <text evidence="2">Belongs to the CPA3 antiporters (TC 2.A.63) subunit D family.</text>
</comment>
<keyword evidence="11" id="KW-1185">Reference proteome</keyword>
<feature type="transmembrane region" description="Helical" evidence="8">
    <location>
        <begin position="181"/>
        <end position="201"/>
    </location>
</feature>
<dbReference type="InterPro" id="IPR001750">
    <property type="entry name" value="ND/Mrp_TM"/>
</dbReference>
<evidence type="ECO:0000256" key="5">
    <source>
        <dbReference type="ARBA" id="ARBA00022989"/>
    </source>
</evidence>
<dbReference type="Proteomes" id="UP000595460">
    <property type="component" value="Chromosome"/>
</dbReference>
<feature type="transmembrane region" description="Helical" evidence="8">
    <location>
        <begin position="315"/>
        <end position="336"/>
    </location>
</feature>
<dbReference type="InterPro" id="IPR050586">
    <property type="entry name" value="CPA3_Na-H_Antiporter_D"/>
</dbReference>
<dbReference type="PANTHER" id="PTHR42703">
    <property type="entry name" value="NADH DEHYDROGENASE"/>
    <property type="match status" value="1"/>
</dbReference>
<feature type="transmembrane region" description="Helical" evidence="8">
    <location>
        <begin position="467"/>
        <end position="486"/>
    </location>
</feature>
<feature type="transmembrane region" description="Helical" evidence="8">
    <location>
        <begin position="342"/>
        <end position="363"/>
    </location>
</feature>
<keyword evidence="3" id="KW-1003">Cell membrane</keyword>
<keyword evidence="6 8" id="KW-0472">Membrane</keyword>
<organism evidence="10 11">
    <name type="scientific">Devosia oryziradicis</name>
    <dbReference type="NCBI Taxonomy" id="2801335"/>
    <lineage>
        <taxon>Bacteria</taxon>
        <taxon>Pseudomonadati</taxon>
        <taxon>Pseudomonadota</taxon>
        <taxon>Alphaproteobacteria</taxon>
        <taxon>Hyphomicrobiales</taxon>
        <taxon>Devosiaceae</taxon>
        <taxon>Devosia</taxon>
    </lineage>
</organism>
<comment type="subcellular location">
    <subcellularLocation>
        <location evidence="1">Cell membrane</location>
        <topology evidence="1">Multi-pass membrane protein</topology>
    </subcellularLocation>
    <subcellularLocation>
        <location evidence="7">Membrane</location>
        <topology evidence="7">Multi-pass membrane protein</topology>
    </subcellularLocation>
</comment>
<keyword evidence="4 7" id="KW-0812">Transmembrane</keyword>
<gene>
    <name evidence="10" type="ORF">JI749_15225</name>
</gene>
<feature type="transmembrane region" description="Helical" evidence="8">
    <location>
        <begin position="257"/>
        <end position="280"/>
    </location>
</feature>
<feature type="transmembrane region" description="Helical" evidence="8">
    <location>
        <begin position="286"/>
        <end position="308"/>
    </location>
</feature>
<feature type="transmembrane region" description="Helical" evidence="8">
    <location>
        <begin position="221"/>
        <end position="245"/>
    </location>
</feature>
<keyword evidence="5 8" id="KW-1133">Transmembrane helix</keyword>
<feature type="transmembrane region" description="Helical" evidence="8">
    <location>
        <begin position="20"/>
        <end position="39"/>
    </location>
</feature>
<evidence type="ECO:0000313" key="10">
    <source>
        <dbReference type="EMBL" id="QQR35683.1"/>
    </source>
</evidence>
<evidence type="ECO:0000259" key="9">
    <source>
        <dbReference type="Pfam" id="PF00361"/>
    </source>
</evidence>
<dbReference type="RefSeq" id="WP_201655792.1">
    <property type="nucleotide sequence ID" value="NZ_CP068047.1"/>
</dbReference>
<evidence type="ECO:0000313" key="11">
    <source>
        <dbReference type="Proteomes" id="UP000595460"/>
    </source>
</evidence>
<protein>
    <submittedName>
        <fullName evidence="10">Na+/H+ antiporter subunit D</fullName>
    </submittedName>
</protein>
<sequence>MVEQALPIAMIDAVTAAADWVVVLPLVLCLIGAAATLMLRRAGALTFVFSLLILAGVIACEVSLLLRVVDAGPLSMTMGKWLPPFGISFAADVFGAGFALAAAVVTLVVVIYAKGERGAEDGRDGFHAMVLLLLAGVTGSFLTGDLFNLYVWFEVMLIASFGLIVLGGSPSQLDGAVKYGFLNFLATTLFLMALGLLYGLLGTLNMADILRVAPAANPAAMAGVAALLLLAFGMKAAAFPVNAWLPAAYHTPPAAISALFAGLLTKVGVYALLRALVVLLPASRDLLEPVLISVAVLTLLVAPLGAIAETNLRRAIGFLVIGGIGSVLAGIAIPSLAGVSGAGLYVFHAILTMTALYLVAGLIERQTGQFDTRRMGGLYAAGAPVSIAFLVLILATAGVPPFLGFWPKLLLLQAGLAENGWIGGLVTVALVVNAVLTLIAGSRLWAHIFWRSAPAELAPGQLGTGHLLRIAATGALVVLVVAAGLWPNGMFEAVRLGAPDLLDPARYVAAIGLAGGTP</sequence>
<dbReference type="InterPro" id="IPR003918">
    <property type="entry name" value="NADH_UbQ_OxRdtase"/>
</dbReference>
<feature type="transmembrane region" description="Helical" evidence="8">
    <location>
        <begin position="89"/>
        <end position="113"/>
    </location>
</feature>
<reference evidence="10 11" key="1">
    <citation type="submission" date="2021-01" db="EMBL/GenBank/DDBJ databases">
        <title>Genome seq and assembly of Devosia sp. G19.</title>
        <authorList>
            <person name="Chhetri G."/>
        </authorList>
    </citation>
    <scope>NUCLEOTIDE SEQUENCE [LARGE SCALE GENOMIC DNA]</scope>
    <source>
        <strain evidence="10 11">G19</strain>
    </source>
</reference>
<dbReference type="Pfam" id="PF00361">
    <property type="entry name" value="Proton_antipo_M"/>
    <property type="match status" value="1"/>
</dbReference>
<evidence type="ECO:0000256" key="7">
    <source>
        <dbReference type="RuleBase" id="RU000320"/>
    </source>
</evidence>
<feature type="transmembrane region" description="Helical" evidence="8">
    <location>
        <begin position="149"/>
        <end position="169"/>
    </location>
</feature>
<feature type="transmembrane region" description="Helical" evidence="8">
    <location>
        <begin position="125"/>
        <end position="143"/>
    </location>
</feature>
<evidence type="ECO:0000256" key="4">
    <source>
        <dbReference type="ARBA" id="ARBA00022692"/>
    </source>
</evidence>
<evidence type="ECO:0000256" key="8">
    <source>
        <dbReference type="SAM" id="Phobius"/>
    </source>
</evidence>
<feature type="domain" description="NADH:quinone oxidoreductase/Mrp antiporter transmembrane" evidence="9">
    <location>
        <begin position="144"/>
        <end position="426"/>
    </location>
</feature>
<feature type="transmembrane region" description="Helical" evidence="8">
    <location>
        <begin position="420"/>
        <end position="446"/>
    </location>
</feature>
<evidence type="ECO:0000256" key="2">
    <source>
        <dbReference type="ARBA" id="ARBA00005346"/>
    </source>
</evidence>
<dbReference type="EMBL" id="CP068047">
    <property type="protein sequence ID" value="QQR35683.1"/>
    <property type="molecule type" value="Genomic_DNA"/>
</dbReference>
<evidence type="ECO:0000256" key="1">
    <source>
        <dbReference type="ARBA" id="ARBA00004651"/>
    </source>
</evidence>
<name>A0ABX7BVV6_9HYPH</name>
<feature type="transmembrane region" description="Helical" evidence="8">
    <location>
        <begin position="375"/>
        <end position="400"/>
    </location>
</feature>
<dbReference type="PANTHER" id="PTHR42703:SF1">
    <property type="entry name" value="NA(+)_H(+) ANTIPORTER SUBUNIT D1"/>
    <property type="match status" value="1"/>
</dbReference>
<dbReference type="PRINTS" id="PR01437">
    <property type="entry name" value="NUOXDRDTASE4"/>
</dbReference>
<evidence type="ECO:0000256" key="3">
    <source>
        <dbReference type="ARBA" id="ARBA00022475"/>
    </source>
</evidence>
<evidence type="ECO:0000256" key="6">
    <source>
        <dbReference type="ARBA" id="ARBA00023136"/>
    </source>
</evidence>